<name>A0A553N708_TIGCA</name>
<comment type="caution">
    <text evidence="1">The sequence shown here is derived from an EMBL/GenBank/DDBJ whole genome shotgun (WGS) entry which is preliminary data.</text>
</comment>
<reference evidence="1 2" key="1">
    <citation type="journal article" date="2018" name="Nat. Ecol. Evol.">
        <title>Genomic signatures of mitonuclear coevolution across populations of Tigriopus californicus.</title>
        <authorList>
            <person name="Barreto F.S."/>
            <person name="Watson E.T."/>
            <person name="Lima T.G."/>
            <person name="Willett C.S."/>
            <person name="Edmands S."/>
            <person name="Li W."/>
            <person name="Burton R.S."/>
        </authorList>
    </citation>
    <scope>NUCLEOTIDE SEQUENCE [LARGE SCALE GENOMIC DNA]</scope>
    <source>
        <strain evidence="1 2">San Diego</strain>
    </source>
</reference>
<organism evidence="1 2">
    <name type="scientific">Tigriopus californicus</name>
    <name type="common">Marine copepod</name>
    <dbReference type="NCBI Taxonomy" id="6832"/>
    <lineage>
        <taxon>Eukaryota</taxon>
        <taxon>Metazoa</taxon>
        <taxon>Ecdysozoa</taxon>
        <taxon>Arthropoda</taxon>
        <taxon>Crustacea</taxon>
        <taxon>Multicrustacea</taxon>
        <taxon>Hexanauplia</taxon>
        <taxon>Copepoda</taxon>
        <taxon>Harpacticoida</taxon>
        <taxon>Harpacticidae</taxon>
        <taxon>Tigriopus</taxon>
    </lineage>
</organism>
<dbReference type="EMBL" id="VCGU01000459">
    <property type="protein sequence ID" value="TRY61222.1"/>
    <property type="molecule type" value="Genomic_DNA"/>
</dbReference>
<protein>
    <submittedName>
        <fullName evidence="1">Uncharacterized protein</fullName>
    </submittedName>
</protein>
<proteinExistence type="predicted"/>
<evidence type="ECO:0000313" key="2">
    <source>
        <dbReference type="Proteomes" id="UP000318571"/>
    </source>
</evidence>
<dbReference type="AlphaFoldDB" id="A0A553N708"/>
<evidence type="ECO:0000313" key="1">
    <source>
        <dbReference type="EMBL" id="TRY61222.1"/>
    </source>
</evidence>
<gene>
    <name evidence="1" type="ORF">TCAL_03169</name>
</gene>
<dbReference type="Proteomes" id="UP000318571">
    <property type="component" value="Chromosome 8"/>
</dbReference>
<keyword evidence="2" id="KW-1185">Reference proteome</keyword>
<sequence>MLQNLQVLYSLIDLLNRLIAQAKMEQVARIPDTDIIPMVSGPDMDEAVSGITELEDFLRHRRTPESSSPLGSATMGETRFHYPSFQKKKQNLRRMKELQKLHFQRMRRQFDA</sequence>
<accession>A0A553N708</accession>